<evidence type="ECO:0000313" key="1">
    <source>
        <dbReference type="EMBL" id="KAG6572080.1"/>
    </source>
</evidence>
<proteinExistence type="predicted"/>
<accession>A0AAV6LXF3</accession>
<name>A0AAV6LXF3_9ROSI</name>
<dbReference type="Proteomes" id="UP000685013">
    <property type="component" value="Chromosome 19"/>
</dbReference>
<keyword evidence="2" id="KW-1185">Reference proteome</keyword>
<dbReference type="EMBL" id="JAGKQH010000019">
    <property type="protein sequence ID" value="KAG6572080.1"/>
    <property type="molecule type" value="Genomic_DNA"/>
</dbReference>
<evidence type="ECO:0000313" key="2">
    <source>
        <dbReference type="Proteomes" id="UP000685013"/>
    </source>
</evidence>
<organism evidence="1 2">
    <name type="scientific">Cucurbita argyrosperma subsp. sororia</name>
    <dbReference type="NCBI Taxonomy" id="37648"/>
    <lineage>
        <taxon>Eukaryota</taxon>
        <taxon>Viridiplantae</taxon>
        <taxon>Streptophyta</taxon>
        <taxon>Embryophyta</taxon>
        <taxon>Tracheophyta</taxon>
        <taxon>Spermatophyta</taxon>
        <taxon>Magnoliopsida</taxon>
        <taxon>eudicotyledons</taxon>
        <taxon>Gunneridae</taxon>
        <taxon>Pentapetalae</taxon>
        <taxon>rosids</taxon>
        <taxon>fabids</taxon>
        <taxon>Cucurbitales</taxon>
        <taxon>Cucurbitaceae</taxon>
        <taxon>Cucurbiteae</taxon>
        <taxon>Cucurbita</taxon>
    </lineage>
</organism>
<sequence>MNGCFSFSSSTISRQSRSDFEEHIFVARDRQAAHRMIESELFFGFTQQILKRRMLQGCLSSGIPWTLKKVVLLMSEPRENCGKLYLAKGKEGTVMSPIG</sequence>
<comment type="caution">
    <text evidence="1">The sequence shown here is derived from an EMBL/GenBank/DDBJ whole genome shotgun (WGS) entry which is preliminary data.</text>
</comment>
<gene>
    <name evidence="1" type="ORF">SDJN03_28808</name>
</gene>
<protein>
    <submittedName>
        <fullName evidence="1">Uncharacterized protein</fullName>
    </submittedName>
</protein>
<dbReference type="AlphaFoldDB" id="A0AAV6LXF3"/>
<feature type="non-terminal residue" evidence="1">
    <location>
        <position position="1"/>
    </location>
</feature>
<reference evidence="1 2" key="1">
    <citation type="journal article" date="2021" name="Hortic Res">
        <title>The domestication of Cucurbita argyrosperma as revealed by the genome of its wild relative.</title>
        <authorList>
            <person name="Barrera-Redondo J."/>
            <person name="Sanchez-de la Vega G."/>
            <person name="Aguirre-Liguori J.A."/>
            <person name="Castellanos-Morales G."/>
            <person name="Gutierrez-Guerrero Y.T."/>
            <person name="Aguirre-Dugua X."/>
            <person name="Aguirre-Planter E."/>
            <person name="Tenaillon M.I."/>
            <person name="Lira-Saade R."/>
            <person name="Eguiarte L.E."/>
        </authorList>
    </citation>
    <scope>NUCLEOTIDE SEQUENCE [LARGE SCALE GENOMIC DNA]</scope>
    <source>
        <strain evidence="1">JBR-2021</strain>
    </source>
</reference>